<keyword evidence="5" id="KW-1185">Reference proteome</keyword>
<feature type="region of interest" description="Disordered" evidence="2">
    <location>
        <begin position="166"/>
        <end position="199"/>
    </location>
</feature>
<dbReference type="AlphaFoldDB" id="A0A078ASQ3"/>
<gene>
    <name evidence="4" type="primary">Contig15944.g16995</name>
    <name evidence="4" type="ORF">STYLEM_14282</name>
</gene>
<feature type="coiled-coil region" evidence="1">
    <location>
        <begin position="93"/>
        <end position="154"/>
    </location>
</feature>
<accession>A0A078ASQ3</accession>
<keyword evidence="3" id="KW-0812">Transmembrane</keyword>
<feature type="transmembrane region" description="Helical" evidence="3">
    <location>
        <begin position="40"/>
        <end position="61"/>
    </location>
</feature>
<keyword evidence="3" id="KW-0472">Membrane</keyword>
<evidence type="ECO:0000313" key="5">
    <source>
        <dbReference type="Proteomes" id="UP000039865"/>
    </source>
</evidence>
<proteinExistence type="predicted"/>
<sequence>MNQKQLQLSNWKFRGLPESESYVKPTSEKDDVVLPKSQPAWANFLIGIFTAVIVLLVLIALDGNNAQSEINDPQFGQNVGIRLNANQNFQNAIIKFEQNRNEEAKALNEEEQDMVYEYANTHTRTPSVTRDDRLNKLEQQLKQHQIQNKLMKNERKSMFLDHAMQSETKLSSEDSPLKKNQHKSKLEQPSIKMNNFFNDPEIATRSLQNKRRSELPKLKLRQF</sequence>
<evidence type="ECO:0000313" key="4">
    <source>
        <dbReference type="EMBL" id="CDW85209.1"/>
    </source>
</evidence>
<evidence type="ECO:0000256" key="1">
    <source>
        <dbReference type="SAM" id="Coils"/>
    </source>
</evidence>
<keyword evidence="3" id="KW-1133">Transmembrane helix</keyword>
<feature type="region of interest" description="Disordered" evidence="2">
    <location>
        <begin position="204"/>
        <end position="223"/>
    </location>
</feature>
<dbReference type="EMBL" id="CCKQ01013537">
    <property type="protein sequence ID" value="CDW85209.1"/>
    <property type="molecule type" value="Genomic_DNA"/>
</dbReference>
<name>A0A078ASQ3_STYLE</name>
<dbReference type="Proteomes" id="UP000039865">
    <property type="component" value="Unassembled WGS sequence"/>
</dbReference>
<keyword evidence="1" id="KW-0175">Coiled coil</keyword>
<protein>
    <submittedName>
        <fullName evidence="4">Uncharacterized protein</fullName>
    </submittedName>
</protein>
<evidence type="ECO:0000256" key="2">
    <source>
        <dbReference type="SAM" id="MobiDB-lite"/>
    </source>
</evidence>
<reference evidence="4 5" key="1">
    <citation type="submission" date="2014-06" db="EMBL/GenBank/DDBJ databases">
        <authorList>
            <person name="Swart Estienne"/>
        </authorList>
    </citation>
    <scope>NUCLEOTIDE SEQUENCE [LARGE SCALE GENOMIC DNA]</scope>
    <source>
        <strain evidence="4 5">130c</strain>
    </source>
</reference>
<organism evidence="4 5">
    <name type="scientific">Stylonychia lemnae</name>
    <name type="common">Ciliate</name>
    <dbReference type="NCBI Taxonomy" id="5949"/>
    <lineage>
        <taxon>Eukaryota</taxon>
        <taxon>Sar</taxon>
        <taxon>Alveolata</taxon>
        <taxon>Ciliophora</taxon>
        <taxon>Intramacronucleata</taxon>
        <taxon>Spirotrichea</taxon>
        <taxon>Stichotrichia</taxon>
        <taxon>Sporadotrichida</taxon>
        <taxon>Oxytrichidae</taxon>
        <taxon>Stylonychinae</taxon>
        <taxon>Stylonychia</taxon>
    </lineage>
</organism>
<dbReference type="InParanoid" id="A0A078ASQ3"/>
<evidence type="ECO:0000256" key="3">
    <source>
        <dbReference type="SAM" id="Phobius"/>
    </source>
</evidence>